<evidence type="ECO:0000256" key="2">
    <source>
        <dbReference type="ARBA" id="ARBA00023125"/>
    </source>
</evidence>
<evidence type="ECO:0000256" key="1">
    <source>
        <dbReference type="ARBA" id="ARBA00023015"/>
    </source>
</evidence>
<dbReference type="SUPFAM" id="SSF46785">
    <property type="entry name" value="Winged helix' DNA-binding domain"/>
    <property type="match status" value="1"/>
</dbReference>
<gene>
    <name evidence="5" type="ORF">FHW36_104188</name>
</gene>
<accession>A0A561PQU6</accession>
<dbReference type="InterPro" id="IPR012318">
    <property type="entry name" value="HTH_CRP"/>
</dbReference>
<dbReference type="RefSeq" id="WP_222429090.1">
    <property type="nucleotide sequence ID" value="NZ_VIWO01000004.1"/>
</dbReference>
<dbReference type="GO" id="GO:0003700">
    <property type="term" value="F:DNA-binding transcription factor activity"/>
    <property type="evidence" value="ECO:0007669"/>
    <property type="project" value="TreeGrafter"/>
</dbReference>
<comment type="caution">
    <text evidence="5">The sequence shown here is derived from an EMBL/GenBank/DDBJ whole genome shotgun (WGS) entry which is preliminary data.</text>
</comment>
<protein>
    <submittedName>
        <fullName evidence="5">CRP-like cAMP-binding protein</fullName>
    </submittedName>
</protein>
<dbReference type="SMART" id="SM00100">
    <property type="entry name" value="cNMP"/>
    <property type="match status" value="1"/>
</dbReference>
<name>A0A561PQU6_9BACT</name>
<dbReference type="AlphaFoldDB" id="A0A561PQU6"/>
<dbReference type="Pfam" id="PF00027">
    <property type="entry name" value="cNMP_binding"/>
    <property type="match status" value="1"/>
</dbReference>
<dbReference type="PANTHER" id="PTHR24567">
    <property type="entry name" value="CRP FAMILY TRANSCRIPTIONAL REGULATORY PROTEIN"/>
    <property type="match status" value="1"/>
</dbReference>
<dbReference type="InterPro" id="IPR050397">
    <property type="entry name" value="Env_Response_Regulators"/>
</dbReference>
<reference evidence="5 6" key="1">
    <citation type="submission" date="2019-06" db="EMBL/GenBank/DDBJ databases">
        <title>Sorghum-associated microbial communities from plants grown in Nebraska, USA.</title>
        <authorList>
            <person name="Schachtman D."/>
        </authorList>
    </citation>
    <scope>NUCLEOTIDE SEQUENCE [LARGE SCALE GENOMIC DNA]</scope>
    <source>
        <strain evidence="5 6">1209</strain>
    </source>
</reference>
<dbReference type="SUPFAM" id="SSF51206">
    <property type="entry name" value="cAMP-binding domain-like"/>
    <property type="match status" value="1"/>
</dbReference>
<evidence type="ECO:0000313" key="5">
    <source>
        <dbReference type="EMBL" id="TWF40506.1"/>
    </source>
</evidence>
<evidence type="ECO:0000313" key="6">
    <source>
        <dbReference type="Proteomes" id="UP000320811"/>
    </source>
</evidence>
<feature type="domain" description="Cyclic nucleotide-binding" evidence="4">
    <location>
        <begin position="29"/>
        <end position="135"/>
    </location>
</feature>
<dbReference type="SMART" id="SM00419">
    <property type="entry name" value="HTH_CRP"/>
    <property type="match status" value="1"/>
</dbReference>
<keyword evidence="6" id="KW-1185">Reference proteome</keyword>
<dbReference type="InterPro" id="IPR036390">
    <property type="entry name" value="WH_DNA-bd_sf"/>
</dbReference>
<dbReference type="CDD" id="cd00038">
    <property type="entry name" value="CAP_ED"/>
    <property type="match status" value="1"/>
</dbReference>
<dbReference type="Gene3D" id="2.60.120.10">
    <property type="entry name" value="Jelly Rolls"/>
    <property type="match status" value="1"/>
</dbReference>
<dbReference type="Pfam" id="PF13545">
    <property type="entry name" value="HTH_Crp_2"/>
    <property type="match status" value="1"/>
</dbReference>
<dbReference type="GO" id="GO:0005829">
    <property type="term" value="C:cytosol"/>
    <property type="evidence" value="ECO:0007669"/>
    <property type="project" value="TreeGrafter"/>
</dbReference>
<evidence type="ECO:0000259" key="4">
    <source>
        <dbReference type="PROSITE" id="PS50042"/>
    </source>
</evidence>
<proteinExistence type="predicted"/>
<keyword evidence="3" id="KW-0804">Transcription</keyword>
<dbReference type="InterPro" id="IPR000595">
    <property type="entry name" value="cNMP-bd_dom"/>
</dbReference>
<dbReference type="GO" id="GO:0003677">
    <property type="term" value="F:DNA binding"/>
    <property type="evidence" value="ECO:0007669"/>
    <property type="project" value="UniProtKB-KW"/>
</dbReference>
<keyword evidence="2" id="KW-0238">DNA-binding</keyword>
<dbReference type="PANTHER" id="PTHR24567:SF26">
    <property type="entry name" value="REGULATORY PROTEIN YEIL"/>
    <property type="match status" value="1"/>
</dbReference>
<dbReference type="PROSITE" id="PS50042">
    <property type="entry name" value="CNMP_BINDING_3"/>
    <property type="match status" value="1"/>
</dbReference>
<evidence type="ECO:0000256" key="3">
    <source>
        <dbReference type="ARBA" id="ARBA00023163"/>
    </source>
</evidence>
<dbReference type="Proteomes" id="UP000320811">
    <property type="component" value="Unassembled WGS sequence"/>
</dbReference>
<dbReference type="InterPro" id="IPR018490">
    <property type="entry name" value="cNMP-bd_dom_sf"/>
</dbReference>
<keyword evidence="1" id="KW-0805">Transcription regulation</keyword>
<dbReference type="InterPro" id="IPR014710">
    <property type="entry name" value="RmlC-like_jellyroll"/>
</dbReference>
<organism evidence="5 6">
    <name type="scientific">Chitinophaga polysaccharea</name>
    <dbReference type="NCBI Taxonomy" id="1293035"/>
    <lineage>
        <taxon>Bacteria</taxon>
        <taxon>Pseudomonadati</taxon>
        <taxon>Bacteroidota</taxon>
        <taxon>Chitinophagia</taxon>
        <taxon>Chitinophagales</taxon>
        <taxon>Chitinophagaceae</taxon>
        <taxon>Chitinophaga</taxon>
    </lineage>
</organism>
<dbReference type="EMBL" id="VIWO01000004">
    <property type="protein sequence ID" value="TWF40506.1"/>
    <property type="molecule type" value="Genomic_DNA"/>
</dbReference>
<sequence>MSHSQDMLRTNTAFLQFVEQLFEDKQAGNAIQLKSFAAGAYLIRQGSIISQVYIIREGITKCYIAEDNGKDYIFEFLGTGEITGELEAINKGACLSNITALTPVTVFTIPHDRFMALLRSYPEFNELLLKVLAARIYQTCIRTSYQQLYPVEYALLRLLSLEASQQTFFAKKDMAAYLGISVRSFNRTLKELREKNILDKEGLNIDLSKEQLEQMIKRFEDA</sequence>